<keyword evidence="7" id="KW-0720">Serine protease</keyword>
<dbReference type="Gene3D" id="3.40.50.200">
    <property type="entry name" value="Peptidase S8/S53 domain"/>
    <property type="match status" value="1"/>
</dbReference>
<dbReference type="Gene3D" id="2.60.120.260">
    <property type="entry name" value="Galactose-binding domain-like"/>
    <property type="match status" value="1"/>
</dbReference>
<dbReference type="PANTHER" id="PTHR42884">
    <property type="entry name" value="PROPROTEIN CONVERTASE SUBTILISIN/KEXIN-RELATED"/>
    <property type="match status" value="1"/>
</dbReference>
<dbReference type="CDD" id="cd04059">
    <property type="entry name" value="Peptidases_S8_Protein_convertases_Kexins_Furin-like"/>
    <property type="match status" value="1"/>
</dbReference>
<dbReference type="PROSITE" id="PS51829">
    <property type="entry name" value="P_HOMO_B"/>
    <property type="match status" value="1"/>
</dbReference>
<reference evidence="10" key="1">
    <citation type="submission" date="2018-05" db="EMBL/GenBank/DDBJ databases">
        <authorList>
            <person name="Lanie J.A."/>
            <person name="Ng W.-L."/>
            <person name="Kazmierczak K.M."/>
            <person name="Andrzejewski T.M."/>
            <person name="Davidsen T.M."/>
            <person name="Wayne K.J."/>
            <person name="Tettelin H."/>
            <person name="Glass J.I."/>
            <person name="Rusch D."/>
            <person name="Podicherti R."/>
            <person name="Tsui H.-C.T."/>
            <person name="Winkler M.E."/>
        </authorList>
    </citation>
    <scope>NUCLEOTIDE SEQUENCE</scope>
</reference>
<dbReference type="PROSITE" id="PS00137">
    <property type="entry name" value="SUBTILASE_HIS"/>
    <property type="match status" value="1"/>
</dbReference>
<comment type="subcellular location">
    <subcellularLocation>
        <location evidence="1">Secreted</location>
    </subcellularLocation>
</comment>
<dbReference type="SUPFAM" id="SSF49785">
    <property type="entry name" value="Galactose-binding domain-like"/>
    <property type="match status" value="1"/>
</dbReference>
<dbReference type="Pfam" id="PF00082">
    <property type="entry name" value="Peptidase_S8"/>
    <property type="match status" value="1"/>
</dbReference>
<proteinExistence type="inferred from homology"/>
<organism evidence="10">
    <name type="scientific">marine metagenome</name>
    <dbReference type="NCBI Taxonomy" id="408172"/>
    <lineage>
        <taxon>unclassified sequences</taxon>
        <taxon>metagenomes</taxon>
        <taxon>ecological metagenomes</taxon>
    </lineage>
</organism>
<dbReference type="GO" id="GO:0005802">
    <property type="term" value="C:trans-Golgi network"/>
    <property type="evidence" value="ECO:0007669"/>
    <property type="project" value="TreeGrafter"/>
</dbReference>
<dbReference type="InterPro" id="IPR015500">
    <property type="entry name" value="Peptidase_S8_subtilisin-rel"/>
</dbReference>
<dbReference type="InterPro" id="IPR034182">
    <property type="entry name" value="Kexin/furin"/>
</dbReference>
<dbReference type="InterPro" id="IPR000209">
    <property type="entry name" value="Peptidase_S8/S53_dom"/>
</dbReference>
<evidence type="ECO:0000256" key="7">
    <source>
        <dbReference type="ARBA" id="ARBA00022825"/>
    </source>
</evidence>
<dbReference type="PROSITE" id="PS51892">
    <property type="entry name" value="SUBTILASE"/>
    <property type="match status" value="1"/>
</dbReference>
<evidence type="ECO:0000259" key="9">
    <source>
        <dbReference type="PROSITE" id="PS51829"/>
    </source>
</evidence>
<evidence type="ECO:0000256" key="6">
    <source>
        <dbReference type="ARBA" id="ARBA00022801"/>
    </source>
</evidence>
<feature type="domain" description="P/Homo B" evidence="9">
    <location>
        <begin position="476"/>
        <end position="610"/>
    </location>
</feature>
<keyword evidence="8" id="KW-0106">Calcium</keyword>
<name>A0A382AJ03_9ZZZZ</name>
<dbReference type="InterPro" id="IPR059100">
    <property type="entry name" value="TSP3_bac"/>
</dbReference>
<accession>A0A382AJ03</accession>
<dbReference type="SUPFAM" id="SSF52743">
    <property type="entry name" value="Subtilisin-like"/>
    <property type="match status" value="1"/>
</dbReference>
<evidence type="ECO:0000256" key="2">
    <source>
        <dbReference type="ARBA" id="ARBA00005325"/>
    </source>
</evidence>
<comment type="similarity">
    <text evidence="2">Belongs to the peptidase S8 family. Furin subfamily.</text>
</comment>
<dbReference type="InterPro" id="IPR022398">
    <property type="entry name" value="Peptidase_S8_His-AS"/>
</dbReference>
<keyword evidence="6" id="KW-0378">Hydrolase</keyword>
<evidence type="ECO:0000256" key="4">
    <source>
        <dbReference type="ARBA" id="ARBA00022670"/>
    </source>
</evidence>
<dbReference type="InterPro" id="IPR021655">
    <property type="entry name" value="Put_metal-bd"/>
</dbReference>
<evidence type="ECO:0000256" key="5">
    <source>
        <dbReference type="ARBA" id="ARBA00022729"/>
    </source>
</evidence>
<dbReference type="GO" id="GO:0000139">
    <property type="term" value="C:Golgi membrane"/>
    <property type="evidence" value="ECO:0007669"/>
    <property type="project" value="TreeGrafter"/>
</dbReference>
<dbReference type="InterPro" id="IPR036852">
    <property type="entry name" value="Peptidase_S8/S53_dom_sf"/>
</dbReference>
<dbReference type="InterPro" id="IPR023828">
    <property type="entry name" value="Peptidase_S8_Ser-AS"/>
</dbReference>
<dbReference type="InterPro" id="IPR002884">
    <property type="entry name" value="P_dom"/>
</dbReference>
<keyword evidence="4" id="KW-0645">Protease</keyword>
<evidence type="ECO:0000256" key="8">
    <source>
        <dbReference type="ARBA" id="ARBA00022837"/>
    </source>
</evidence>
<dbReference type="Pfam" id="PF18884">
    <property type="entry name" value="TSP3_bac"/>
    <property type="match status" value="4"/>
</dbReference>
<dbReference type="Pfam" id="PF01483">
    <property type="entry name" value="P_proprotein"/>
    <property type="match status" value="1"/>
</dbReference>
<dbReference type="PROSITE" id="PS00138">
    <property type="entry name" value="SUBTILASE_SER"/>
    <property type="match status" value="1"/>
</dbReference>
<keyword evidence="5" id="KW-0732">Signal</keyword>
<dbReference type="PANTHER" id="PTHR42884:SF14">
    <property type="entry name" value="NEUROENDOCRINE CONVERTASE 1"/>
    <property type="match status" value="1"/>
</dbReference>
<sequence length="770" mass="82837">MRSSSAMRTALAVLIVLLFAPFGGVVTGSAEQPVNLGIEGNEILPTYSRAVQLAFERVGDMGSYSEQDLVGVNEWLVVTRVPLDKHQWTKAAPVSSEPAPILRGAYIWNFEYPIESIPLLQQSLELGEIESFSPLVEKQQRARLTPDDTEFDEQWHLENTGQTNGLSGEDVNVTSTWDTYTGSGVVISVVDDGLDHSHSDLSPHYSSQFSYDWCDDDGDPSPSSNWNGHGTAVAGVAAAVGDNTLDVTGVAFNATIAGSTLIACSTGDSMEAEALSHMNEDIDIYTNSWGPADDGQTLEAPGPLTLAAFESDAYSGRDGLGNLITWAAGNGLGSNDDSNYDGYANSRFTIAVTAINHNGEQSNYAEPGANILVAAHSNGDGEGITTTDITGSGGYSNGNVTHTFGGTSSATPLAAGVIALVLDANENLTWRDVQHVLVNSARMNDASDSSWVVNGAGHDVSHKYGFGVVDAGAAVAVAESWVNVDEEFNSTYGPYTLATDIPDGNTSWSEYTTVVTDEYSLESVDLVVDITHAYRGDLDIVLVSPSGTESWLAESRSDNGNDYSDWMFSTVRHWDESSLGTWTLKVRDSSTGDNGTLNSWELILHGVDADYDHDNDGLSDENETLLYGTDPYDADSDDDGLSDYDEVIVYGTNPLAIDSDTDGLTDYAEVMNTGTDPLDSDTDDDGLSDGAELNYWSSDPLVYDPDDDSDLFYHFNDCNDTNPNVNPGKPELLNGIDDNCDDYIDEGYNFTDLDNDGLKDWIEYHVHGTD</sequence>
<dbReference type="InterPro" id="IPR008979">
    <property type="entry name" value="Galactose-bd-like_sf"/>
</dbReference>
<evidence type="ECO:0000256" key="1">
    <source>
        <dbReference type="ARBA" id="ARBA00004613"/>
    </source>
</evidence>
<dbReference type="Pfam" id="PF11617">
    <property type="entry name" value="Cu-binding_MopE"/>
    <property type="match status" value="1"/>
</dbReference>
<dbReference type="PROSITE" id="PS00136">
    <property type="entry name" value="SUBTILASE_ASP"/>
    <property type="match status" value="1"/>
</dbReference>
<dbReference type="GO" id="GO:0016485">
    <property type="term" value="P:protein processing"/>
    <property type="evidence" value="ECO:0007669"/>
    <property type="project" value="TreeGrafter"/>
</dbReference>
<evidence type="ECO:0000313" key="10">
    <source>
        <dbReference type="EMBL" id="SVB01112.1"/>
    </source>
</evidence>
<dbReference type="GO" id="GO:0004252">
    <property type="term" value="F:serine-type endopeptidase activity"/>
    <property type="evidence" value="ECO:0007669"/>
    <property type="project" value="InterPro"/>
</dbReference>
<dbReference type="InterPro" id="IPR023827">
    <property type="entry name" value="Peptidase_S8_Asp-AS"/>
</dbReference>
<keyword evidence="3" id="KW-0964">Secreted</keyword>
<dbReference type="AlphaFoldDB" id="A0A382AJ03"/>
<dbReference type="PRINTS" id="PR00723">
    <property type="entry name" value="SUBTILISIN"/>
</dbReference>
<protein>
    <recommendedName>
        <fullName evidence="9">P/Homo B domain-containing protein</fullName>
    </recommendedName>
</protein>
<feature type="non-terminal residue" evidence="10">
    <location>
        <position position="770"/>
    </location>
</feature>
<gene>
    <name evidence="10" type="ORF">METZ01_LOCUS153966</name>
</gene>
<dbReference type="EMBL" id="UINC01025471">
    <property type="protein sequence ID" value="SVB01112.1"/>
    <property type="molecule type" value="Genomic_DNA"/>
</dbReference>
<evidence type="ECO:0000256" key="3">
    <source>
        <dbReference type="ARBA" id="ARBA00022525"/>
    </source>
</evidence>